<evidence type="ECO:0000256" key="8">
    <source>
        <dbReference type="PIRSR" id="PIRSR618044-2"/>
    </source>
</evidence>
<dbReference type="GO" id="GO:0006508">
    <property type="term" value="P:proteolysis"/>
    <property type="evidence" value="ECO:0007669"/>
    <property type="project" value="InterPro"/>
</dbReference>
<dbReference type="SUPFAM" id="SSF56601">
    <property type="entry name" value="beta-lactamase/transpeptidase-like"/>
    <property type="match status" value="1"/>
</dbReference>
<keyword evidence="5" id="KW-0573">Peptidoglycan synthesis</keyword>
<dbReference type="InterPro" id="IPR001967">
    <property type="entry name" value="Peptidase_S11_N"/>
</dbReference>
<keyword evidence="3 12" id="KW-0378">Hydrolase</keyword>
<dbReference type="Gene3D" id="3.40.710.10">
    <property type="entry name" value="DD-peptidase/beta-lactamase superfamily"/>
    <property type="match status" value="1"/>
</dbReference>
<name>A0A949NGZ2_9FIRM</name>
<feature type="active site" evidence="7">
    <location>
        <position position="160"/>
    </location>
</feature>
<feature type="signal peptide" evidence="10">
    <location>
        <begin position="1"/>
        <end position="22"/>
    </location>
</feature>
<dbReference type="GO" id="GO:0008360">
    <property type="term" value="P:regulation of cell shape"/>
    <property type="evidence" value="ECO:0007669"/>
    <property type="project" value="UniProtKB-KW"/>
</dbReference>
<evidence type="ECO:0000259" key="11">
    <source>
        <dbReference type="Pfam" id="PF00768"/>
    </source>
</evidence>
<accession>A0A949NGZ2</accession>
<feature type="domain" description="Peptidase S11 D-alanyl-D-alanine carboxypeptidase A N-terminal" evidence="11">
    <location>
        <begin position="74"/>
        <end position="307"/>
    </location>
</feature>
<dbReference type="InterPro" id="IPR018044">
    <property type="entry name" value="Peptidase_S11"/>
</dbReference>
<sequence length="325" mass="35083">MRCINKKIRGVSAALFMTVLLAGCGQSAVLTDAYDFDNPAYGPSATSDAGEELQPFAANLCVTAGDVDADIDMSQAESAGLFNINGQDVRYAKNVHEVLYPASITKIMTALIALEQGNLDDVVTVSENAVTLEAGAQKSGIKAGDQIVLRDLLYGMIMWSGNDAAKAVAEHIAGSEEEFANRMNQRARELGAVDTHFVNASGLHDDNHYSTVYDLYLIFQKVIQNETFQDMMQTKEYTATVTSADGSTREINWKNTNHYLTGDTTAPENVVVIGGKTGTTEKAQSCLTLLAQDASGNPYISTILKAKDRDALYAQMNNLLSIINN</sequence>
<dbReference type="Pfam" id="PF00768">
    <property type="entry name" value="Peptidase_S11"/>
    <property type="match status" value="1"/>
</dbReference>
<dbReference type="PANTHER" id="PTHR21581">
    <property type="entry name" value="D-ALANYL-D-ALANINE CARBOXYPEPTIDASE"/>
    <property type="match status" value="1"/>
</dbReference>
<protein>
    <submittedName>
        <fullName evidence="12">Serine hydrolase</fullName>
    </submittedName>
</protein>
<feature type="binding site" evidence="8">
    <location>
        <position position="276"/>
    </location>
    <ligand>
        <name>substrate</name>
    </ligand>
</feature>
<evidence type="ECO:0000256" key="7">
    <source>
        <dbReference type="PIRSR" id="PIRSR618044-1"/>
    </source>
</evidence>
<keyword evidence="6" id="KW-0961">Cell wall biogenesis/degradation</keyword>
<evidence type="ECO:0000256" key="5">
    <source>
        <dbReference type="ARBA" id="ARBA00022984"/>
    </source>
</evidence>
<dbReference type="PRINTS" id="PR00725">
    <property type="entry name" value="DADACBPTASE1"/>
</dbReference>
<comment type="caution">
    <text evidence="12">The sequence shown here is derived from an EMBL/GenBank/DDBJ whole genome shotgun (WGS) entry which is preliminary data.</text>
</comment>
<feature type="active site" description="Acyl-ester intermediate" evidence="7">
    <location>
        <position position="103"/>
    </location>
</feature>
<dbReference type="EMBL" id="JAHQCW010000002">
    <property type="protein sequence ID" value="MBU9735330.1"/>
    <property type="molecule type" value="Genomic_DNA"/>
</dbReference>
<keyword evidence="13" id="KW-1185">Reference proteome</keyword>
<dbReference type="Proteomes" id="UP000712157">
    <property type="component" value="Unassembled WGS sequence"/>
</dbReference>
<dbReference type="AlphaFoldDB" id="A0A949NGZ2"/>
<comment type="similarity">
    <text evidence="1 9">Belongs to the peptidase S11 family.</text>
</comment>
<evidence type="ECO:0000313" key="13">
    <source>
        <dbReference type="Proteomes" id="UP000712157"/>
    </source>
</evidence>
<dbReference type="PROSITE" id="PS51257">
    <property type="entry name" value="PROKAR_LIPOPROTEIN"/>
    <property type="match status" value="1"/>
</dbReference>
<evidence type="ECO:0000256" key="3">
    <source>
        <dbReference type="ARBA" id="ARBA00022801"/>
    </source>
</evidence>
<dbReference type="RefSeq" id="WP_158344357.1">
    <property type="nucleotide sequence ID" value="NZ_JAHQCW010000002.1"/>
</dbReference>
<reference evidence="12" key="1">
    <citation type="submission" date="2021-06" db="EMBL/GenBank/DDBJ databases">
        <title>Description of novel taxa of the family Lachnospiraceae.</title>
        <authorList>
            <person name="Chaplin A.V."/>
            <person name="Sokolova S.R."/>
            <person name="Pikina A.P."/>
            <person name="Korzhanova M."/>
            <person name="Belova V."/>
            <person name="Korostin D."/>
            <person name="Efimov B.A."/>
        </authorList>
    </citation>
    <scope>NUCLEOTIDE SEQUENCE</scope>
    <source>
        <strain evidence="12">ASD5720</strain>
    </source>
</reference>
<evidence type="ECO:0000256" key="4">
    <source>
        <dbReference type="ARBA" id="ARBA00022960"/>
    </source>
</evidence>
<dbReference type="PANTHER" id="PTHR21581:SF6">
    <property type="entry name" value="TRAFFICKING PROTEIN PARTICLE COMPLEX SUBUNIT 12"/>
    <property type="match status" value="1"/>
</dbReference>
<dbReference type="GO" id="GO:0009252">
    <property type="term" value="P:peptidoglycan biosynthetic process"/>
    <property type="evidence" value="ECO:0007669"/>
    <property type="project" value="UniProtKB-KW"/>
</dbReference>
<evidence type="ECO:0000256" key="10">
    <source>
        <dbReference type="SAM" id="SignalP"/>
    </source>
</evidence>
<keyword evidence="4" id="KW-0133">Cell shape</keyword>
<evidence type="ECO:0000256" key="6">
    <source>
        <dbReference type="ARBA" id="ARBA00023316"/>
    </source>
</evidence>
<gene>
    <name evidence="12" type="ORF">KTH89_02210</name>
</gene>
<evidence type="ECO:0000313" key="12">
    <source>
        <dbReference type="EMBL" id="MBU9735330.1"/>
    </source>
</evidence>
<feature type="chain" id="PRO_5038822286" evidence="10">
    <location>
        <begin position="23"/>
        <end position="325"/>
    </location>
</feature>
<dbReference type="GO" id="GO:0009002">
    <property type="term" value="F:serine-type D-Ala-D-Ala carboxypeptidase activity"/>
    <property type="evidence" value="ECO:0007669"/>
    <property type="project" value="InterPro"/>
</dbReference>
<keyword evidence="2 10" id="KW-0732">Signal</keyword>
<proteinExistence type="inferred from homology"/>
<dbReference type="InterPro" id="IPR012338">
    <property type="entry name" value="Beta-lactam/transpept-like"/>
</dbReference>
<evidence type="ECO:0000256" key="1">
    <source>
        <dbReference type="ARBA" id="ARBA00007164"/>
    </source>
</evidence>
<organism evidence="12 13">
    <name type="scientific">Diplocloster agilis</name>
    <dbReference type="NCBI Taxonomy" id="2850323"/>
    <lineage>
        <taxon>Bacteria</taxon>
        <taxon>Bacillati</taxon>
        <taxon>Bacillota</taxon>
        <taxon>Clostridia</taxon>
        <taxon>Lachnospirales</taxon>
        <taxon>Lachnospiraceae</taxon>
        <taxon>Diplocloster</taxon>
    </lineage>
</organism>
<feature type="active site" description="Proton acceptor" evidence="7">
    <location>
        <position position="106"/>
    </location>
</feature>
<evidence type="ECO:0000256" key="9">
    <source>
        <dbReference type="RuleBase" id="RU004016"/>
    </source>
</evidence>
<dbReference type="GO" id="GO:0071555">
    <property type="term" value="P:cell wall organization"/>
    <property type="evidence" value="ECO:0007669"/>
    <property type="project" value="UniProtKB-KW"/>
</dbReference>
<evidence type="ECO:0000256" key="2">
    <source>
        <dbReference type="ARBA" id="ARBA00022729"/>
    </source>
</evidence>